<feature type="compositionally biased region" description="Basic and acidic residues" evidence="1">
    <location>
        <begin position="813"/>
        <end position="828"/>
    </location>
</feature>
<evidence type="ECO:0000259" key="2">
    <source>
        <dbReference type="PROSITE" id="PS50010"/>
    </source>
</evidence>
<feature type="region of interest" description="Disordered" evidence="1">
    <location>
        <begin position="1718"/>
        <end position="1848"/>
    </location>
</feature>
<feature type="region of interest" description="Disordered" evidence="1">
    <location>
        <begin position="787"/>
        <end position="891"/>
    </location>
</feature>
<feature type="region of interest" description="Disordered" evidence="1">
    <location>
        <begin position="650"/>
        <end position="734"/>
    </location>
</feature>
<feature type="region of interest" description="Disordered" evidence="1">
    <location>
        <begin position="119"/>
        <end position="227"/>
    </location>
</feature>
<feature type="region of interest" description="Disordered" evidence="1">
    <location>
        <begin position="1"/>
        <end position="105"/>
    </location>
</feature>
<feature type="compositionally biased region" description="Low complexity" evidence="1">
    <location>
        <begin position="1000"/>
        <end position="1012"/>
    </location>
</feature>
<feature type="region of interest" description="Disordered" evidence="1">
    <location>
        <begin position="491"/>
        <end position="590"/>
    </location>
</feature>
<name>A0A5C3EZ31_9BASI</name>
<evidence type="ECO:0000256" key="1">
    <source>
        <dbReference type="SAM" id="MobiDB-lite"/>
    </source>
</evidence>
<dbReference type="InterPro" id="IPR000219">
    <property type="entry name" value="DH_dom"/>
</dbReference>
<dbReference type="Pfam" id="PF00621">
    <property type="entry name" value="RhoGEF"/>
    <property type="match status" value="1"/>
</dbReference>
<dbReference type="Proteomes" id="UP000323386">
    <property type="component" value="Unassembled WGS sequence"/>
</dbReference>
<dbReference type="PROSITE" id="PS50010">
    <property type="entry name" value="DH_2"/>
    <property type="match status" value="1"/>
</dbReference>
<feature type="compositionally biased region" description="Low complexity" evidence="1">
    <location>
        <begin position="30"/>
        <end position="39"/>
    </location>
</feature>
<dbReference type="PANTHER" id="PTHR12673">
    <property type="entry name" value="FACIOGENITAL DYSPLASIA PROTEIN"/>
    <property type="match status" value="1"/>
</dbReference>
<feature type="compositionally biased region" description="Basic and acidic residues" evidence="1">
    <location>
        <begin position="675"/>
        <end position="687"/>
    </location>
</feature>
<feature type="region of interest" description="Disordered" evidence="1">
    <location>
        <begin position="1967"/>
        <end position="2032"/>
    </location>
</feature>
<feature type="domain" description="DH" evidence="2">
    <location>
        <begin position="1913"/>
        <end position="1963"/>
    </location>
</feature>
<feature type="compositionally biased region" description="Polar residues" evidence="1">
    <location>
        <begin position="511"/>
        <end position="532"/>
    </location>
</feature>
<feature type="compositionally biased region" description="Polar residues" evidence="1">
    <location>
        <begin position="841"/>
        <end position="861"/>
    </location>
</feature>
<feature type="compositionally biased region" description="Polar residues" evidence="1">
    <location>
        <begin position="174"/>
        <end position="187"/>
    </location>
</feature>
<feature type="compositionally biased region" description="Low complexity" evidence="1">
    <location>
        <begin position="124"/>
        <end position="138"/>
    </location>
</feature>
<dbReference type="OrthoDB" id="660555at2759"/>
<dbReference type="InterPro" id="IPR051092">
    <property type="entry name" value="FYVE_RhoGEF_PH"/>
</dbReference>
<protein>
    <recommendedName>
        <fullName evidence="2">DH domain-containing protein</fullName>
    </recommendedName>
</protein>
<feature type="compositionally biased region" description="Polar residues" evidence="1">
    <location>
        <begin position="1807"/>
        <end position="1828"/>
    </location>
</feature>
<feature type="compositionally biased region" description="Basic and acidic residues" evidence="1">
    <location>
        <begin position="217"/>
        <end position="227"/>
    </location>
</feature>
<organism evidence="3 4">
    <name type="scientific">Pseudozyma flocculosa</name>
    <dbReference type="NCBI Taxonomy" id="84751"/>
    <lineage>
        <taxon>Eukaryota</taxon>
        <taxon>Fungi</taxon>
        <taxon>Dikarya</taxon>
        <taxon>Basidiomycota</taxon>
        <taxon>Ustilaginomycotina</taxon>
        <taxon>Ustilaginomycetes</taxon>
        <taxon>Ustilaginales</taxon>
        <taxon>Ustilaginaceae</taxon>
        <taxon>Pseudozyma</taxon>
    </lineage>
</organism>
<feature type="compositionally biased region" description="Basic and acidic residues" evidence="1">
    <location>
        <begin position="1741"/>
        <end position="1751"/>
    </location>
</feature>
<sequence length="2032" mass="211009">MASLSQRKPDASSSSEPAMVAHSQVAPMPAATATDAATARSAVNYHPAVQTRSTSRPVSIARKPSVGASSGRDDLASGGLARRPALDASPDRLRRPSALLSTGASLPLLRMDDAALVHHRSDSGRSTGSSRSNTTGESLFLSNASRSYRSGKSGARPSSSQGCSQASHSGSLARRTSITIESSSLSQGHLARRESWASTTPTSPEDEEGPHYGGSDSADREEAHAEAKRALARLSDGFGTFWDSSDYSYGDRRGSGRSNTDVSLPPLILAGAPIPPSRSESLDPLAVPLEQDAGSSLLTILDAYAHSWSTGTSPHGHSSSALSDAAIGSGDGGAPSSEVQAELLTHSASDRAGWTAEGTAPISSPESRRQSAQGLPPSASAPLSTLRPALLAPDRQSTATLHDPSIEARSERGNASTSSLSGPSAPASPKAQHSFNVPPASKAGTSQTSKSLRSAFSRSARSFRNSLMWTAQPDQGLGVYTAFGASSHSLSPSTISSLAPSPQLGPGHLPTPSTKSLTPCSPTRSDFSLSVRSSREDVSSAYPSVDHASGGFGRPHLASRPQSISEAMSMQRDQKHASGHSPSYSTHTHVPAMTGADARAEALDLGRSASGVNLAEAATSTEDQGIRHVRSKSRFSSRFSFHDQPWTRTLNQMTGKKAPDAAKPARKAGTVRAPKARDETLGAERGPEAPGMQRGRSQSVGQLQQMFTARTAETKPSDSPPAPDGQPRGLGDAGLALTVPASPVLFGQPPSPDPQISPSFAATFSFLNSALWQDSDDVFVVAREAETTAPGSGHARAAKSDLGHTTQSHTMHGRRDGPSGRQADRVGPRVEASPTPAPSASGLTASSTVRTDASSSPSASRNGLELSSWAPDVSPSGPHRKTHRKQKSLDPAALITMAAKEAAAEIDARSRAGGDLGRPIAAQRSSSLYGGMTASTTMASYETAASSSALLSPEDERATFFDALTSPAAETPPPSSNLLAGFEATGASPVDAPVEGARDSAISAAAADGDPAADTRRRHRSLSRTLSVVLEPLIVKSRPPSVKSRPPSIKGPSSPMRGGFELVEPPQMPARPETSLGFSLRKALRRERTASGNEAVAAVGRKAKAAPTAVRSAGAPKSDAPKSSVPATGREEQPLTTKASGIPTLPRIPSAREVPRAASAATRTPEKRQHLLPHPAAEDRTPSTPDKLRAASEFGSPLSARSRSPGKALSPPSSYRAPLPRPKTASNFARPAPTLDRAGTLPLRSGRKPAASTATPAFSSSSSSTSPPTMDRYAAPDEPSPRMQSRIAASKAIRSTTNSSRSVSDKSLSSGHSLNSSSSASTITSRSSEVKRRTGDTRRSSMHQTDAAERSAPGPRAPARRERTKSKPNLPSIKTKLDGASVPAPLRSASSLDVRNGGAGRRKMSQPSLDIADDKEFLEALEQVRAVNRQRIAAEAAEAEKEARLARLGMASGVHPRTRTEHAGPSIEDDARGRALHRPASSLSMASRRSASADARLAPGEGEREVRADRRSVDEVQKAIVRANADRKPVLTTAVSGLEWGVGKASGKLRDGAFVNDDDWKKEVKALFLIRELVQTERSYARHLASLLTAVRKLSTTAAASAASTKRKTSGNLFATYSPSSGSKYLPGTLPQHLATLRTFLPQLIALSRGLIQRVEANPTSAGVGAAFEVLGAQLQATFVNWSTIVPSLMDAVRAAEAPKAKLAFKLGLIPLLPPDQTEVGESTVPGANNSPTSPTNPRAVEARGALERTRTGPSSTTYGEPGSSMPPPPLPTRSERRESDGKTMPMLGSRAGKRRSTITSAFVDPPSSSALLGSKRAGSSTRPTSPTGEHASRLPSRPSSPWGQLASLTMPRNTAGLGRSAAADSPQTPHATPIATRAAGDLHLASSTLSSTSHASASAASLAAVKSLSPMDIVIMPTQRLPRYGLMLRDLLSNTPPQSLSHARVQRALGSIQRVALLCDAASNTAKTGHDAGVGGGGGRRSVAPPPSSVGSSKTSKSSQTSTTTASSSSLSSSSSSAALAAAKGSAAARR</sequence>
<feature type="compositionally biased region" description="Basic and acidic residues" evidence="1">
    <location>
        <begin position="1176"/>
        <end position="1190"/>
    </location>
</feature>
<feature type="compositionally biased region" description="Low complexity" evidence="1">
    <location>
        <begin position="1249"/>
        <end position="1269"/>
    </location>
</feature>
<dbReference type="PANTHER" id="PTHR12673:SF159">
    <property type="entry name" value="LD03170P"/>
    <property type="match status" value="1"/>
</dbReference>
<dbReference type="InterPro" id="IPR035899">
    <property type="entry name" value="DBL_dom_sf"/>
</dbReference>
<feature type="region of interest" description="Disordered" evidence="1">
    <location>
        <begin position="616"/>
        <end position="635"/>
    </location>
</feature>
<dbReference type="Gene3D" id="1.20.900.10">
    <property type="entry name" value="Dbl homology (DH) domain"/>
    <property type="match status" value="1"/>
</dbReference>
<keyword evidence="4" id="KW-1185">Reference proteome</keyword>
<feature type="region of interest" description="Disordered" evidence="1">
    <location>
        <begin position="309"/>
        <end position="457"/>
    </location>
</feature>
<feature type="compositionally biased region" description="Low complexity" evidence="1">
    <location>
        <begin position="1990"/>
        <end position="2032"/>
    </location>
</feature>
<feature type="compositionally biased region" description="Polar residues" evidence="1">
    <location>
        <begin position="361"/>
        <end position="373"/>
    </location>
</feature>
<feature type="compositionally biased region" description="Polar residues" evidence="1">
    <location>
        <begin position="1726"/>
        <end position="1737"/>
    </location>
</feature>
<reference evidence="3 4" key="1">
    <citation type="submission" date="2018-03" db="EMBL/GenBank/DDBJ databases">
        <authorList>
            <person name="Guldener U."/>
        </authorList>
    </citation>
    <scope>NUCLEOTIDE SEQUENCE [LARGE SCALE GENOMIC DNA]</scope>
    <source>
        <strain evidence="3 4">DAOM196992</strain>
    </source>
</reference>
<feature type="compositionally biased region" description="Polar residues" evidence="1">
    <location>
        <begin position="1838"/>
        <end position="1848"/>
    </location>
</feature>
<accession>A0A5C3EZ31</accession>
<feature type="compositionally biased region" description="Polar residues" evidence="1">
    <location>
        <begin position="695"/>
        <end position="708"/>
    </location>
</feature>
<feature type="compositionally biased region" description="Polar residues" evidence="1">
    <location>
        <begin position="140"/>
        <end position="150"/>
    </location>
</feature>
<feature type="compositionally biased region" description="Low complexity" evidence="1">
    <location>
        <begin position="1037"/>
        <end position="1048"/>
    </location>
</feature>
<feature type="region of interest" description="Disordered" evidence="1">
    <location>
        <begin position="1000"/>
        <end position="1020"/>
    </location>
</feature>
<feature type="compositionally biased region" description="Low complexity" evidence="1">
    <location>
        <begin position="491"/>
        <end position="502"/>
    </location>
</feature>
<feature type="compositionally biased region" description="Low complexity" evidence="1">
    <location>
        <begin position="1480"/>
        <end position="1498"/>
    </location>
</feature>
<evidence type="ECO:0000313" key="3">
    <source>
        <dbReference type="EMBL" id="SPO37533.1"/>
    </source>
</evidence>
<feature type="compositionally biased region" description="Low complexity" evidence="1">
    <location>
        <begin position="415"/>
        <end position="429"/>
    </location>
</feature>
<feature type="compositionally biased region" description="Basic and acidic residues" evidence="1">
    <location>
        <begin position="1328"/>
        <end position="1339"/>
    </location>
</feature>
<feature type="compositionally biased region" description="Basic and acidic residues" evidence="1">
    <location>
        <begin position="1501"/>
        <end position="1511"/>
    </location>
</feature>
<dbReference type="GO" id="GO:0005737">
    <property type="term" value="C:cytoplasm"/>
    <property type="evidence" value="ECO:0007669"/>
    <property type="project" value="TreeGrafter"/>
</dbReference>
<feature type="region of interest" description="Disordered" evidence="1">
    <location>
        <begin position="1449"/>
        <end position="1511"/>
    </location>
</feature>
<feature type="compositionally biased region" description="Low complexity" evidence="1">
    <location>
        <begin position="1095"/>
        <end position="1109"/>
    </location>
</feature>
<dbReference type="GO" id="GO:0005085">
    <property type="term" value="F:guanyl-nucleotide exchange factor activity"/>
    <property type="evidence" value="ECO:0007669"/>
    <property type="project" value="InterPro"/>
</dbReference>
<feature type="compositionally biased region" description="Polar residues" evidence="1">
    <location>
        <begin position="1"/>
        <end position="16"/>
    </location>
</feature>
<dbReference type="EMBL" id="OOIP01000007">
    <property type="protein sequence ID" value="SPO37533.1"/>
    <property type="molecule type" value="Genomic_DNA"/>
</dbReference>
<feature type="region of interest" description="Disordered" evidence="1">
    <location>
        <begin position="1037"/>
        <end position="1408"/>
    </location>
</feature>
<dbReference type="SUPFAM" id="SSF48065">
    <property type="entry name" value="DBL homology domain (DH-domain)"/>
    <property type="match status" value="1"/>
</dbReference>
<feature type="compositionally biased region" description="Low complexity" evidence="1">
    <location>
        <begin position="1299"/>
        <end position="1327"/>
    </location>
</feature>
<proteinExistence type="predicted"/>
<evidence type="ECO:0000313" key="4">
    <source>
        <dbReference type="Proteomes" id="UP000323386"/>
    </source>
</evidence>
<feature type="compositionally biased region" description="Low complexity" evidence="1">
    <location>
        <begin position="158"/>
        <end position="171"/>
    </location>
</feature>
<gene>
    <name evidence="3" type="ORF">PSFLO_03008</name>
</gene>
<feature type="compositionally biased region" description="Low complexity" evidence="1">
    <location>
        <begin position="309"/>
        <end position="328"/>
    </location>
</feature>